<dbReference type="Pfam" id="PF01549">
    <property type="entry name" value="ShK"/>
    <property type="match status" value="1"/>
</dbReference>
<evidence type="ECO:0000256" key="4">
    <source>
        <dbReference type="ARBA" id="ARBA00022723"/>
    </source>
</evidence>
<keyword evidence="6" id="KW-0408">Iron</keyword>
<evidence type="ECO:0000259" key="8">
    <source>
        <dbReference type="PROSITE" id="PS51670"/>
    </source>
</evidence>
<dbReference type="EMBL" id="JAWXYG010000001">
    <property type="protein sequence ID" value="KAK4283070.1"/>
    <property type="molecule type" value="Genomic_DNA"/>
</dbReference>
<sequence>MEDDIVARIEERISLWTFLPKENSKPMQVMHYGLEKAGQNYNFFNKSDLELSGSLMATVVLFLSDVTQGGQILFPESEPKNASWYDCSKSDNNLRPIKGNAILFFSLRLSASPDKSSLHARCPVLEGEMWSATKSFYARPTGGENISSSLYGDDDCVDEDDHCPTWAATGECQRNPVYMIGSPDYFGTCRKSCHAC</sequence>
<gene>
    <name evidence="9" type="ORF">QN277_000065</name>
</gene>
<dbReference type="GO" id="GO:0004656">
    <property type="term" value="F:procollagen-proline 4-dioxygenase activity"/>
    <property type="evidence" value="ECO:0007669"/>
    <property type="project" value="UniProtKB-EC"/>
</dbReference>
<comment type="similarity">
    <text evidence="2">Belongs to the P4HA family.</text>
</comment>
<dbReference type="SMART" id="SM00254">
    <property type="entry name" value="ShKT"/>
    <property type="match status" value="1"/>
</dbReference>
<comment type="caution">
    <text evidence="9">The sequence shown here is derived from an EMBL/GenBank/DDBJ whole genome shotgun (WGS) entry which is preliminary data.</text>
</comment>
<evidence type="ECO:0000256" key="6">
    <source>
        <dbReference type="ARBA" id="ARBA00023004"/>
    </source>
</evidence>
<dbReference type="GO" id="GO:0046872">
    <property type="term" value="F:metal ion binding"/>
    <property type="evidence" value="ECO:0007669"/>
    <property type="project" value="UniProtKB-KW"/>
</dbReference>
<dbReference type="InterPro" id="IPR045054">
    <property type="entry name" value="P4HA-like"/>
</dbReference>
<keyword evidence="10" id="KW-1185">Reference proteome</keyword>
<dbReference type="Proteomes" id="UP001293593">
    <property type="component" value="Unassembled WGS sequence"/>
</dbReference>
<dbReference type="EC" id="1.14.11.2" evidence="3"/>
<dbReference type="PANTHER" id="PTHR10869:SF102">
    <property type="entry name" value="PROLYL 4-HYDROXYLASE 12-RELATED"/>
    <property type="match status" value="1"/>
</dbReference>
<dbReference type="GO" id="GO:0005789">
    <property type="term" value="C:endoplasmic reticulum membrane"/>
    <property type="evidence" value="ECO:0007669"/>
    <property type="project" value="UniProtKB-SubCell"/>
</dbReference>
<dbReference type="AlphaFoldDB" id="A0AAE1TGR2"/>
<comment type="subcellular location">
    <subcellularLocation>
        <location evidence="1">Endoplasmic reticulum membrane</location>
    </subcellularLocation>
</comment>
<proteinExistence type="inferred from homology"/>
<evidence type="ECO:0000256" key="2">
    <source>
        <dbReference type="ARBA" id="ARBA00006511"/>
    </source>
</evidence>
<name>A0AAE1TGR2_9FABA</name>
<protein>
    <recommendedName>
        <fullName evidence="3">procollagen-proline 4-dioxygenase</fullName>
        <ecNumber evidence="3">1.14.11.2</ecNumber>
    </recommendedName>
</protein>
<evidence type="ECO:0000256" key="3">
    <source>
        <dbReference type="ARBA" id="ARBA00012269"/>
    </source>
</evidence>
<evidence type="ECO:0000313" key="9">
    <source>
        <dbReference type="EMBL" id="KAK4283070.1"/>
    </source>
</evidence>
<feature type="domain" description="ShKT" evidence="8">
    <location>
        <begin position="156"/>
        <end position="196"/>
    </location>
</feature>
<reference evidence="9" key="1">
    <citation type="submission" date="2023-10" db="EMBL/GenBank/DDBJ databases">
        <title>Chromosome-level genome of the transformable northern wattle, Acacia crassicarpa.</title>
        <authorList>
            <person name="Massaro I."/>
            <person name="Sinha N.R."/>
            <person name="Poethig S."/>
            <person name="Leichty A.R."/>
        </authorList>
    </citation>
    <scope>NUCLEOTIDE SEQUENCE</scope>
    <source>
        <strain evidence="9">Acra3RX</strain>
        <tissue evidence="9">Leaf</tissue>
    </source>
</reference>
<evidence type="ECO:0000256" key="1">
    <source>
        <dbReference type="ARBA" id="ARBA00004586"/>
    </source>
</evidence>
<accession>A0AAE1TGR2</accession>
<dbReference type="PROSITE" id="PS51670">
    <property type="entry name" value="SHKT"/>
    <property type="match status" value="1"/>
</dbReference>
<evidence type="ECO:0000313" key="10">
    <source>
        <dbReference type="Proteomes" id="UP001293593"/>
    </source>
</evidence>
<dbReference type="PANTHER" id="PTHR10869">
    <property type="entry name" value="PROLYL 4-HYDROXYLASE ALPHA SUBUNIT"/>
    <property type="match status" value="1"/>
</dbReference>
<keyword evidence="5" id="KW-0256">Endoplasmic reticulum</keyword>
<dbReference type="InterPro" id="IPR003582">
    <property type="entry name" value="ShKT_dom"/>
</dbReference>
<evidence type="ECO:0000256" key="5">
    <source>
        <dbReference type="ARBA" id="ARBA00022824"/>
    </source>
</evidence>
<keyword evidence="4" id="KW-0479">Metal-binding</keyword>
<organism evidence="9 10">
    <name type="scientific">Acacia crassicarpa</name>
    <name type="common">northern wattle</name>
    <dbReference type="NCBI Taxonomy" id="499986"/>
    <lineage>
        <taxon>Eukaryota</taxon>
        <taxon>Viridiplantae</taxon>
        <taxon>Streptophyta</taxon>
        <taxon>Embryophyta</taxon>
        <taxon>Tracheophyta</taxon>
        <taxon>Spermatophyta</taxon>
        <taxon>Magnoliopsida</taxon>
        <taxon>eudicotyledons</taxon>
        <taxon>Gunneridae</taxon>
        <taxon>Pentapetalae</taxon>
        <taxon>rosids</taxon>
        <taxon>fabids</taxon>
        <taxon>Fabales</taxon>
        <taxon>Fabaceae</taxon>
        <taxon>Caesalpinioideae</taxon>
        <taxon>mimosoid clade</taxon>
        <taxon>Acacieae</taxon>
        <taxon>Acacia</taxon>
    </lineage>
</organism>
<keyword evidence="7" id="KW-0472">Membrane</keyword>
<evidence type="ECO:0000256" key="7">
    <source>
        <dbReference type="ARBA" id="ARBA00023136"/>
    </source>
</evidence>
<dbReference type="Gene3D" id="2.60.120.620">
    <property type="entry name" value="q2cbj1_9rhob like domain"/>
    <property type="match status" value="1"/>
</dbReference>